<keyword evidence="1" id="KW-1133">Transmembrane helix</keyword>
<protein>
    <submittedName>
        <fullName evidence="2">Uncharacterized protein</fullName>
    </submittedName>
</protein>
<accession>A0ABV2L8D1</accession>
<keyword evidence="1" id="KW-0812">Transmembrane</keyword>
<evidence type="ECO:0000313" key="2">
    <source>
        <dbReference type="EMBL" id="MET3694108.1"/>
    </source>
</evidence>
<evidence type="ECO:0000256" key="1">
    <source>
        <dbReference type="SAM" id="Phobius"/>
    </source>
</evidence>
<organism evidence="2 3">
    <name type="scientific">Methylobacterium goesingense</name>
    <dbReference type="NCBI Taxonomy" id="243690"/>
    <lineage>
        <taxon>Bacteria</taxon>
        <taxon>Pseudomonadati</taxon>
        <taxon>Pseudomonadota</taxon>
        <taxon>Alphaproteobacteria</taxon>
        <taxon>Hyphomicrobiales</taxon>
        <taxon>Methylobacteriaceae</taxon>
        <taxon>Methylobacterium</taxon>
    </lineage>
</organism>
<dbReference type="RefSeq" id="WP_238278625.1">
    <property type="nucleotide sequence ID" value="NZ_BPQL01000041.1"/>
</dbReference>
<keyword evidence="1" id="KW-0472">Membrane</keyword>
<reference evidence="2 3" key="1">
    <citation type="submission" date="2024-06" db="EMBL/GenBank/DDBJ databases">
        <title>Genomic Encyclopedia of Type Strains, Phase IV (KMG-IV): sequencing the most valuable type-strain genomes for metagenomic binning, comparative biology and taxonomic classification.</title>
        <authorList>
            <person name="Goeker M."/>
        </authorList>
    </citation>
    <scope>NUCLEOTIDE SEQUENCE [LARGE SCALE GENOMIC DNA]</scope>
    <source>
        <strain evidence="2 3">DSM 21331</strain>
    </source>
</reference>
<keyword evidence="3" id="KW-1185">Reference proteome</keyword>
<feature type="transmembrane region" description="Helical" evidence="1">
    <location>
        <begin position="39"/>
        <end position="60"/>
    </location>
</feature>
<proteinExistence type="predicted"/>
<comment type="caution">
    <text evidence="2">The sequence shown here is derived from an EMBL/GenBank/DDBJ whole genome shotgun (WGS) entry which is preliminary data.</text>
</comment>
<evidence type="ECO:0000313" key="3">
    <source>
        <dbReference type="Proteomes" id="UP001549145"/>
    </source>
</evidence>
<dbReference type="EMBL" id="JBEPMM010000012">
    <property type="protein sequence ID" value="MET3694108.1"/>
    <property type="molecule type" value="Genomic_DNA"/>
</dbReference>
<gene>
    <name evidence="2" type="ORF">ABID43_003667</name>
</gene>
<dbReference type="Proteomes" id="UP001549145">
    <property type="component" value="Unassembled WGS sequence"/>
</dbReference>
<sequence>MRRSREAPEGGATRMFAAARADDGAASGRGISLGWKTSLFVNLVLLVVPSGLVVALPPVLECRARAERFGFFAGETLGACAERGIRVRVKRLDDRLKMMVRGSGP</sequence>
<name>A0ABV2L8D1_9HYPH</name>